<accession>A0A8K0D317</accession>
<keyword evidence="8" id="KW-1185">Reference proteome</keyword>
<dbReference type="OrthoDB" id="9981647at2759"/>
<dbReference type="InterPro" id="IPR001314">
    <property type="entry name" value="Peptidase_S1A"/>
</dbReference>
<keyword evidence="5" id="KW-0720">Serine protease</keyword>
<dbReference type="GO" id="GO:0006508">
    <property type="term" value="P:proteolysis"/>
    <property type="evidence" value="ECO:0007669"/>
    <property type="project" value="UniProtKB-KW"/>
</dbReference>
<proteinExistence type="inferred from homology"/>
<sequence>MDEFPWTALLQYQSRSKISTACAGSLINNRYVVTAAHCVDNIAVKSVGKPTNVILGEFDTRTETDCINTLGFEDCADPPVKIPIEEIIIYPEWYKKPSAEINHDIALLRLAQNVKYTSYIQPICLPTPTLNIKEENLVVTGWGKTETGTASFVKLKTTLSMADRNFCIEKYRSDKKLIVGDGEMCVGGEQGKDSCSGDSGGPLMVSLNKNGYSVWFLFGIVSFGSNQPCGAKDFPGLYTSVPKYVNWIHETVRP</sequence>
<dbReference type="PROSITE" id="PS00134">
    <property type="entry name" value="TRYPSIN_HIS"/>
    <property type="match status" value="1"/>
</dbReference>
<dbReference type="SUPFAM" id="SSF50494">
    <property type="entry name" value="Trypsin-like serine proteases"/>
    <property type="match status" value="1"/>
</dbReference>
<dbReference type="InterPro" id="IPR018114">
    <property type="entry name" value="TRYPSIN_HIS"/>
</dbReference>
<comment type="similarity">
    <text evidence="4">Belongs to the peptidase S1 family. CLIP subfamily.</text>
</comment>
<keyword evidence="5" id="KW-0645">Protease</keyword>
<dbReference type="SMART" id="SM00020">
    <property type="entry name" value="Tryp_SPc"/>
    <property type="match status" value="1"/>
</dbReference>
<keyword evidence="2" id="KW-1015">Disulfide bond</keyword>
<dbReference type="InterPro" id="IPR043504">
    <property type="entry name" value="Peptidase_S1_PA_chymotrypsin"/>
</dbReference>
<dbReference type="InterPro" id="IPR051487">
    <property type="entry name" value="Ser/Thr_Proteases_Immune/Dev"/>
</dbReference>
<dbReference type="PANTHER" id="PTHR24256">
    <property type="entry name" value="TRYPTASE-RELATED"/>
    <property type="match status" value="1"/>
</dbReference>
<dbReference type="PROSITE" id="PS50240">
    <property type="entry name" value="TRYPSIN_DOM"/>
    <property type="match status" value="1"/>
</dbReference>
<evidence type="ECO:0000256" key="5">
    <source>
        <dbReference type="RuleBase" id="RU363034"/>
    </source>
</evidence>
<keyword evidence="3" id="KW-0325">Glycoprotein</keyword>
<dbReference type="Proteomes" id="UP000801492">
    <property type="component" value="Unassembled WGS sequence"/>
</dbReference>
<evidence type="ECO:0000259" key="6">
    <source>
        <dbReference type="PROSITE" id="PS50240"/>
    </source>
</evidence>
<dbReference type="Gene3D" id="2.40.10.10">
    <property type="entry name" value="Trypsin-like serine proteases"/>
    <property type="match status" value="2"/>
</dbReference>
<organism evidence="7 8">
    <name type="scientific">Ignelater luminosus</name>
    <name type="common">Cucubano</name>
    <name type="synonym">Pyrophorus luminosus</name>
    <dbReference type="NCBI Taxonomy" id="2038154"/>
    <lineage>
        <taxon>Eukaryota</taxon>
        <taxon>Metazoa</taxon>
        <taxon>Ecdysozoa</taxon>
        <taxon>Arthropoda</taxon>
        <taxon>Hexapoda</taxon>
        <taxon>Insecta</taxon>
        <taxon>Pterygota</taxon>
        <taxon>Neoptera</taxon>
        <taxon>Endopterygota</taxon>
        <taxon>Coleoptera</taxon>
        <taxon>Polyphaga</taxon>
        <taxon>Elateriformia</taxon>
        <taxon>Elateroidea</taxon>
        <taxon>Elateridae</taxon>
        <taxon>Agrypninae</taxon>
        <taxon>Pyrophorini</taxon>
        <taxon>Ignelater</taxon>
    </lineage>
</organism>
<reference evidence="7" key="1">
    <citation type="submission" date="2019-08" db="EMBL/GenBank/DDBJ databases">
        <title>The genome of the North American firefly Photinus pyralis.</title>
        <authorList>
            <consortium name="Photinus pyralis genome working group"/>
            <person name="Fallon T.R."/>
            <person name="Sander Lower S.E."/>
            <person name="Weng J.-K."/>
        </authorList>
    </citation>
    <scope>NUCLEOTIDE SEQUENCE</scope>
    <source>
        <strain evidence="7">TRF0915ILg1</strain>
        <tissue evidence="7">Whole body</tissue>
    </source>
</reference>
<dbReference type="InterPro" id="IPR009003">
    <property type="entry name" value="Peptidase_S1_PA"/>
</dbReference>
<name>A0A8K0D317_IGNLU</name>
<feature type="domain" description="Peptidase S1" evidence="6">
    <location>
        <begin position="1"/>
        <end position="253"/>
    </location>
</feature>
<dbReference type="Pfam" id="PF00089">
    <property type="entry name" value="Trypsin"/>
    <property type="match status" value="1"/>
</dbReference>
<comment type="caution">
    <text evidence="7">The sequence shown here is derived from an EMBL/GenBank/DDBJ whole genome shotgun (WGS) entry which is preliminary data.</text>
</comment>
<dbReference type="EMBL" id="VTPC01005390">
    <property type="protein sequence ID" value="KAF2896087.1"/>
    <property type="molecule type" value="Genomic_DNA"/>
</dbReference>
<keyword evidence="5" id="KW-0378">Hydrolase</keyword>
<evidence type="ECO:0000256" key="1">
    <source>
        <dbReference type="ARBA" id="ARBA00022729"/>
    </source>
</evidence>
<dbReference type="InterPro" id="IPR001254">
    <property type="entry name" value="Trypsin_dom"/>
</dbReference>
<dbReference type="PROSITE" id="PS00135">
    <property type="entry name" value="TRYPSIN_SER"/>
    <property type="match status" value="1"/>
</dbReference>
<evidence type="ECO:0000256" key="2">
    <source>
        <dbReference type="ARBA" id="ARBA00023157"/>
    </source>
</evidence>
<evidence type="ECO:0000313" key="7">
    <source>
        <dbReference type="EMBL" id="KAF2896087.1"/>
    </source>
</evidence>
<gene>
    <name evidence="7" type="ORF">ILUMI_10085</name>
</gene>
<protein>
    <recommendedName>
        <fullName evidence="6">Peptidase S1 domain-containing protein</fullName>
    </recommendedName>
</protein>
<dbReference type="PRINTS" id="PR00722">
    <property type="entry name" value="CHYMOTRYPSIN"/>
</dbReference>
<dbReference type="FunFam" id="2.40.10.10:FF:000028">
    <property type="entry name" value="Serine protease easter"/>
    <property type="match status" value="1"/>
</dbReference>
<evidence type="ECO:0000256" key="3">
    <source>
        <dbReference type="ARBA" id="ARBA00023180"/>
    </source>
</evidence>
<evidence type="ECO:0000313" key="8">
    <source>
        <dbReference type="Proteomes" id="UP000801492"/>
    </source>
</evidence>
<dbReference type="GO" id="GO:0004252">
    <property type="term" value="F:serine-type endopeptidase activity"/>
    <property type="evidence" value="ECO:0007669"/>
    <property type="project" value="InterPro"/>
</dbReference>
<dbReference type="CDD" id="cd00190">
    <property type="entry name" value="Tryp_SPc"/>
    <property type="match status" value="1"/>
</dbReference>
<dbReference type="InterPro" id="IPR033116">
    <property type="entry name" value="TRYPSIN_SER"/>
</dbReference>
<keyword evidence="1" id="KW-0732">Signal</keyword>
<dbReference type="AlphaFoldDB" id="A0A8K0D317"/>
<evidence type="ECO:0000256" key="4">
    <source>
        <dbReference type="ARBA" id="ARBA00024195"/>
    </source>
</evidence>